<reference evidence="3" key="1">
    <citation type="submission" date="2022-03" db="EMBL/GenBank/DDBJ databases">
        <authorList>
            <person name="Sayadi A."/>
        </authorList>
    </citation>
    <scope>NUCLEOTIDE SEQUENCE</scope>
</reference>
<dbReference type="Pfam" id="PF13843">
    <property type="entry name" value="DDE_Tnp_1_7"/>
    <property type="match status" value="1"/>
</dbReference>
<dbReference type="AlphaFoldDB" id="A0A9P0K001"/>
<dbReference type="PANTHER" id="PTHR47272">
    <property type="entry name" value="DDE_TNP_1_7 DOMAIN-CONTAINING PROTEIN"/>
    <property type="match status" value="1"/>
</dbReference>
<keyword evidence="4" id="KW-1185">Reference proteome</keyword>
<dbReference type="InterPro" id="IPR029526">
    <property type="entry name" value="PGBD"/>
</dbReference>
<dbReference type="Proteomes" id="UP001152888">
    <property type="component" value="Unassembled WGS sequence"/>
</dbReference>
<name>A0A9P0K001_ACAOB</name>
<feature type="region of interest" description="Disordered" evidence="1">
    <location>
        <begin position="28"/>
        <end position="70"/>
    </location>
</feature>
<evidence type="ECO:0000259" key="2">
    <source>
        <dbReference type="Pfam" id="PF13843"/>
    </source>
</evidence>
<comment type="caution">
    <text evidence="3">The sequence shown here is derived from an EMBL/GenBank/DDBJ whole genome shotgun (WGS) entry which is preliminary data.</text>
</comment>
<evidence type="ECO:0000313" key="4">
    <source>
        <dbReference type="Proteomes" id="UP001152888"/>
    </source>
</evidence>
<sequence>MAPHLQRRGPLTDKELQELADAIDLNNSDIDEELLSEDDLDGDNLEEDLLDEQAFDDQDNPEPDDGFDSEDDLLLASLIPSHSEKWIRNKVFVPPNHMDSINYSGQVGRPSEYFQKYISDDFFESVSELTNMREVSETGHSLDTTASEIRKLFGCTMLIGIYSLPRLRMFWANSTRVPIVSDNITRNRFFKLRSRVKVVDDNRVSPEAKSLDRFWEVRPLLDRVQKVCRINERTSKVSIDEQMIPFAGQVTMRQFVRGKPNPIGLKNFVMATPTGVPLDFHIYEGKGSSVEPALLAVPEQLDVGGRMVLKLADTLPVGVSVFTDRYFTSIPLIDFLSSHGITLAGTIMANRIPKSASLLPDNELKKKERGSYDHLVRDDGKIILMKWFDNKPVNFASSCIGVDPEGTCSRWSKVEKKRVDDKQPAVVKNYNAYMGGVDLLDRVIGKYAMRNRTNKWTVRTIFHFIDFSVAAGWLEYRENAKAAGLRRKDIMDYFDFKLSVAKTRVLENQDQEDIESEEEVQPGNKRRSVQPIPDKRCRLQGNTHLVEFMKGKQKSRSKCRLPTWDKLTFAKCKSCGVFML</sequence>
<dbReference type="OrthoDB" id="6767399at2759"/>
<evidence type="ECO:0000256" key="1">
    <source>
        <dbReference type="SAM" id="MobiDB-lite"/>
    </source>
</evidence>
<organism evidence="3 4">
    <name type="scientific">Acanthoscelides obtectus</name>
    <name type="common">Bean weevil</name>
    <name type="synonym">Bruchus obtectus</name>
    <dbReference type="NCBI Taxonomy" id="200917"/>
    <lineage>
        <taxon>Eukaryota</taxon>
        <taxon>Metazoa</taxon>
        <taxon>Ecdysozoa</taxon>
        <taxon>Arthropoda</taxon>
        <taxon>Hexapoda</taxon>
        <taxon>Insecta</taxon>
        <taxon>Pterygota</taxon>
        <taxon>Neoptera</taxon>
        <taxon>Endopterygota</taxon>
        <taxon>Coleoptera</taxon>
        <taxon>Polyphaga</taxon>
        <taxon>Cucujiformia</taxon>
        <taxon>Chrysomeloidea</taxon>
        <taxon>Chrysomelidae</taxon>
        <taxon>Bruchinae</taxon>
        <taxon>Bruchini</taxon>
        <taxon>Acanthoscelides</taxon>
    </lineage>
</organism>
<feature type="compositionally biased region" description="Acidic residues" evidence="1">
    <location>
        <begin position="509"/>
        <end position="520"/>
    </location>
</feature>
<accession>A0A9P0K001</accession>
<dbReference type="EMBL" id="CAKOFQ010006709">
    <property type="protein sequence ID" value="CAH1963638.1"/>
    <property type="molecule type" value="Genomic_DNA"/>
</dbReference>
<protein>
    <recommendedName>
        <fullName evidence="2">PiggyBac transposable element-derived protein domain-containing protein</fullName>
    </recommendedName>
</protein>
<gene>
    <name evidence="3" type="ORF">ACAOBT_LOCUS5315</name>
</gene>
<dbReference type="PANTHER" id="PTHR47272:SF2">
    <property type="entry name" value="PIGGYBAC TRANSPOSABLE ELEMENT-DERIVED PROTEIN 3-LIKE"/>
    <property type="match status" value="1"/>
</dbReference>
<proteinExistence type="predicted"/>
<feature type="compositionally biased region" description="Acidic residues" evidence="1">
    <location>
        <begin position="29"/>
        <end position="70"/>
    </location>
</feature>
<feature type="domain" description="PiggyBac transposable element-derived protein" evidence="2">
    <location>
        <begin position="110"/>
        <end position="469"/>
    </location>
</feature>
<feature type="region of interest" description="Disordered" evidence="1">
    <location>
        <begin position="509"/>
        <end position="533"/>
    </location>
</feature>
<evidence type="ECO:0000313" key="3">
    <source>
        <dbReference type="EMBL" id="CAH1963638.1"/>
    </source>
</evidence>